<feature type="transmembrane region" description="Helical" evidence="1">
    <location>
        <begin position="58"/>
        <end position="77"/>
    </location>
</feature>
<protein>
    <submittedName>
        <fullName evidence="3">VanZ family protein</fullName>
    </submittedName>
</protein>
<proteinExistence type="predicted"/>
<feature type="transmembrane region" description="Helical" evidence="1">
    <location>
        <begin position="7"/>
        <end position="30"/>
    </location>
</feature>
<dbReference type="EMBL" id="JAKJHZ010000002">
    <property type="protein sequence ID" value="MCF6376264.1"/>
    <property type="molecule type" value="Genomic_DNA"/>
</dbReference>
<comment type="caution">
    <text evidence="3">The sequence shown here is derived from an EMBL/GenBank/DDBJ whole genome shotgun (WGS) entry which is preliminary data.</text>
</comment>
<sequence length="136" mass="15529">MGRVGRWYAVVLLAAYVAALLVVVTQPWGWELNRLTVRLWTFFRFDWPVAPRRMGPEHYGVLLNVLLFVPFGALLTIALRRPWWWATTAALVTSALVELAQHRWLERDGSWSDVAANTCGALIGALAVRRWSRDRA</sequence>
<keyword evidence="1" id="KW-0472">Membrane</keyword>
<dbReference type="Proteomes" id="UP001201161">
    <property type="component" value="Unassembled WGS sequence"/>
</dbReference>
<evidence type="ECO:0000259" key="2">
    <source>
        <dbReference type="Pfam" id="PF04892"/>
    </source>
</evidence>
<accession>A0ABS9H7N6</accession>
<keyword evidence="1" id="KW-0812">Transmembrane</keyword>
<reference evidence="3 4" key="1">
    <citation type="submission" date="2022-01" db="EMBL/GenBank/DDBJ databases">
        <title>Nocardioides sp. nov., an actinomycete isolated from mining soil.</title>
        <authorList>
            <person name="Liu L."/>
        </authorList>
    </citation>
    <scope>NUCLEOTIDE SEQUENCE [LARGE SCALE GENOMIC DNA]</scope>
    <source>
        <strain evidence="3 4">KLBMP 9356</strain>
    </source>
</reference>
<dbReference type="Pfam" id="PF04892">
    <property type="entry name" value="VanZ"/>
    <property type="match status" value="1"/>
</dbReference>
<evidence type="ECO:0000313" key="3">
    <source>
        <dbReference type="EMBL" id="MCF6376264.1"/>
    </source>
</evidence>
<gene>
    <name evidence="3" type="ORF">L2K70_01460</name>
</gene>
<name>A0ABS9H7N6_9ACTN</name>
<evidence type="ECO:0000256" key="1">
    <source>
        <dbReference type="SAM" id="Phobius"/>
    </source>
</evidence>
<organism evidence="3 4">
    <name type="scientific">Nocardioides potassii</name>
    <dbReference type="NCBI Taxonomy" id="2911371"/>
    <lineage>
        <taxon>Bacteria</taxon>
        <taxon>Bacillati</taxon>
        <taxon>Actinomycetota</taxon>
        <taxon>Actinomycetes</taxon>
        <taxon>Propionibacteriales</taxon>
        <taxon>Nocardioidaceae</taxon>
        <taxon>Nocardioides</taxon>
    </lineage>
</organism>
<keyword evidence="1" id="KW-1133">Transmembrane helix</keyword>
<dbReference type="InterPro" id="IPR006976">
    <property type="entry name" value="VanZ-like"/>
</dbReference>
<dbReference type="RefSeq" id="WP_236397941.1">
    <property type="nucleotide sequence ID" value="NZ_JAKJHZ010000002.1"/>
</dbReference>
<keyword evidence="4" id="KW-1185">Reference proteome</keyword>
<feature type="domain" description="VanZ-like" evidence="2">
    <location>
        <begin position="15"/>
        <end position="129"/>
    </location>
</feature>
<evidence type="ECO:0000313" key="4">
    <source>
        <dbReference type="Proteomes" id="UP001201161"/>
    </source>
</evidence>